<evidence type="ECO:0000259" key="1">
    <source>
        <dbReference type="Pfam" id="PF12705"/>
    </source>
</evidence>
<dbReference type="STRING" id="1159016.SAMN02927937_02447"/>
<dbReference type="Gene3D" id="3.90.320.10">
    <property type="match status" value="1"/>
</dbReference>
<dbReference type="InterPro" id="IPR038726">
    <property type="entry name" value="PDDEXK_AddAB-type"/>
</dbReference>
<proteinExistence type="predicted"/>
<dbReference type="OrthoDB" id="9762792at2"/>
<dbReference type="Proteomes" id="UP000199634">
    <property type="component" value="Unassembled WGS sequence"/>
</dbReference>
<sequence>METTTFLDKLAQQIVTHHNFDFSSIAIVLPNKRARLFLLESFKKISNKTFFAPEIISIEDLITSISKINVLTSIELLFEFYEVYKKITPKTEQQDFEQFSNWAKMLLQDFNETDRYLLKPQHVFNYLKDIDDINHWSVKTEDRSTLIENYITFWDQLPVYYNHLTKHLTANRTGYQGMAYRKAVEQLDDFIDSNHDKLYYFAGFNALNQAEEQIIQKLLKNNQAKIFWDTDAVFLNDMDHGAGYFARRIKQNWSYYKTHPYEWIVDEFKHKKNIEIISTPKSVGQAKIVGTVIEELQRTNENLQKTAIVLSEENLLIPVLYALPNTVTSLNVTMNYDSKSNPVQLFFAKWFKMQANALSRRKSKAVFYHKEVLDVLSHPLIEHLAQTKEIVSEINKRNLSFFDLGKLDFITSENKFLNLITKPWNNDVLEIIERIEQIVFSIRDHLRANNDDISLTFLYTFHQVMNQIKNYQLKYGVIDTVQQLQTIYKQVADIAEVSFEGEPLEGLQVMGVLESRVLDFDNVIVTSLNEGKFPAGKSNNSFIPYDVKMELGLPTFKEKDAIYTYHFYHLLLRAKNVYLLYNSDSEGLDAGEKSRFITQLILDRQNNHTVKVNNYFAKSPETINEPLVIEKSELLQSRLKEIATNKGFSPSAIGNYMRDPIQFYMQRILGIREVEEVEENIALNTLGTIIHGALEYLYTPFVGQKLTVEMVNEMIERHELTVAEQFHLNYSDNADKQGKNLLAFEVAKRNVHHFLMLEKELLQAGDVVEIIGLEQNLETVLSDERLPYPVKLSGIADRIEIRNNVLRIIDYKTGKVDLNQVQIKEINDITTDLKFEKAIQLLLYGFMYQKETSLPIQAGIYSFKNRKSGYLIFGLKQDKIVQEFITNELLIDFKTELVRLLNEILNPEIAFEEKID</sequence>
<evidence type="ECO:0000313" key="3">
    <source>
        <dbReference type="Proteomes" id="UP000199634"/>
    </source>
</evidence>
<dbReference type="RefSeq" id="WP_091101446.1">
    <property type="nucleotide sequence ID" value="NZ_FNXE01000042.1"/>
</dbReference>
<dbReference type="InterPro" id="IPR011604">
    <property type="entry name" value="PDDEXK-like_dom_sf"/>
</dbReference>
<dbReference type="EMBL" id="FNXE01000042">
    <property type="protein sequence ID" value="SEH96726.1"/>
    <property type="molecule type" value="Genomic_DNA"/>
</dbReference>
<gene>
    <name evidence="2" type="ORF">SAMN02927937_02447</name>
</gene>
<dbReference type="Pfam" id="PF12705">
    <property type="entry name" value="PDDEXK_1"/>
    <property type="match status" value="1"/>
</dbReference>
<evidence type="ECO:0000313" key="2">
    <source>
        <dbReference type="EMBL" id="SEH96726.1"/>
    </source>
</evidence>
<name>A0A1H6MCF0_9FLAO</name>
<organism evidence="2 3">
    <name type="scientific">Paenimyroides marinum</name>
    <dbReference type="NCBI Taxonomy" id="1159016"/>
    <lineage>
        <taxon>Bacteria</taxon>
        <taxon>Pseudomonadati</taxon>
        <taxon>Bacteroidota</taxon>
        <taxon>Flavobacteriia</taxon>
        <taxon>Flavobacteriales</taxon>
        <taxon>Flavobacteriaceae</taxon>
        <taxon>Paenimyroides</taxon>
    </lineage>
</organism>
<feature type="domain" description="PD-(D/E)XK endonuclease-like" evidence="1">
    <location>
        <begin position="648"/>
        <end position="913"/>
    </location>
</feature>
<protein>
    <submittedName>
        <fullName evidence="2">PD-(D/E)XK nuclease superfamily protein</fullName>
    </submittedName>
</protein>
<keyword evidence="3" id="KW-1185">Reference proteome</keyword>
<dbReference type="SUPFAM" id="SSF52540">
    <property type="entry name" value="P-loop containing nucleoside triphosphate hydrolases"/>
    <property type="match status" value="1"/>
</dbReference>
<reference evidence="2 3" key="1">
    <citation type="submission" date="2016-10" db="EMBL/GenBank/DDBJ databases">
        <authorList>
            <person name="de Groot N.N."/>
        </authorList>
    </citation>
    <scope>NUCLEOTIDE SEQUENCE [LARGE SCALE GENOMIC DNA]</scope>
    <source>
        <strain evidence="2 3">CGMCC 1.10825</strain>
    </source>
</reference>
<dbReference type="InterPro" id="IPR027417">
    <property type="entry name" value="P-loop_NTPase"/>
</dbReference>
<dbReference type="AlphaFoldDB" id="A0A1H6MCF0"/>
<accession>A0A1H6MCF0</accession>